<dbReference type="SUPFAM" id="SSF55681">
    <property type="entry name" value="Class II aaRS and biotin synthetases"/>
    <property type="match status" value="1"/>
</dbReference>
<dbReference type="PROSITE" id="PS50862">
    <property type="entry name" value="AA_TRNA_LIGASE_II"/>
    <property type="match status" value="1"/>
</dbReference>
<dbReference type="InterPro" id="IPR036621">
    <property type="entry name" value="Anticodon-bd_dom_sf"/>
</dbReference>
<dbReference type="GO" id="GO:0004820">
    <property type="term" value="F:glycine-tRNA ligase activity"/>
    <property type="evidence" value="ECO:0007669"/>
    <property type="project" value="UniProtKB-EC"/>
</dbReference>
<dbReference type="NCBIfam" id="NF003211">
    <property type="entry name" value="PRK04173.1"/>
    <property type="match status" value="1"/>
</dbReference>
<keyword evidence="8" id="KW-0648">Protein biosynthesis</keyword>
<dbReference type="InterPro" id="IPR027031">
    <property type="entry name" value="Gly-tRNA_synthase/POLG2"/>
</dbReference>
<dbReference type="GO" id="GO:0005524">
    <property type="term" value="F:ATP binding"/>
    <property type="evidence" value="ECO:0007669"/>
    <property type="project" value="UniProtKB-KW"/>
</dbReference>
<dbReference type="PANTHER" id="PTHR10745:SF0">
    <property type="entry name" value="GLYCINE--TRNA LIGASE"/>
    <property type="match status" value="1"/>
</dbReference>
<evidence type="ECO:0000313" key="13">
    <source>
        <dbReference type="Proteomes" id="UP000253099"/>
    </source>
</evidence>
<evidence type="ECO:0000313" key="12">
    <source>
        <dbReference type="EMBL" id="RBQ23719.1"/>
    </source>
</evidence>
<dbReference type="NCBIfam" id="TIGR00389">
    <property type="entry name" value="glyS_dimeric"/>
    <property type="match status" value="1"/>
</dbReference>
<dbReference type="EMBL" id="NIZT01000020">
    <property type="protein sequence ID" value="RBQ23719.1"/>
    <property type="molecule type" value="Genomic_DNA"/>
</dbReference>
<evidence type="ECO:0000256" key="4">
    <source>
        <dbReference type="ARBA" id="ARBA00022490"/>
    </source>
</evidence>
<dbReference type="Pfam" id="PF03129">
    <property type="entry name" value="HGTP_anticodon"/>
    <property type="match status" value="1"/>
</dbReference>
<evidence type="ECO:0000259" key="11">
    <source>
        <dbReference type="PROSITE" id="PS50862"/>
    </source>
</evidence>
<keyword evidence="13" id="KW-1185">Reference proteome</keyword>
<evidence type="ECO:0000256" key="2">
    <source>
        <dbReference type="ARBA" id="ARBA00008226"/>
    </source>
</evidence>
<dbReference type="FunFam" id="3.30.40.230:FF:000005">
    <property type="entry name" value="Glycine--tRNA ligase"/>
    <property type="match status" value="1"/>
</dbReference>
<dbReference type="InterPro" id="IPR002315">
    <property type="entry name" value="tRNA-synt_gly"/>
</dbReference>
<dbReference type="InterPro" id="IPR004154">
    <property type="entry name" value="Anticodon-bd"/>
</dbReference>
<dbReference type="FunFam" id="3.30.720.200:FF:000001">
    <property type="entry name" value="Glycine--tRNA ligase 2"/>
    <property type="match status" value="1"/>
</dbReference>
<dbReference type="CDD" id="cd00858">
    <property type="entry name" value="GlyRS_anticodon"/>
    <property type="match status" value="1"/>
</dbReference>
<dbReference type="PRINTS" id="PR01043">
    <property type="entry name" value="TRNASYNTHGLY"/>
</dbReference>
<name>A0A366MDZ6_9EURY</name>
<dbReference type="GO" id="GO:0044281">
    <property type="term" value="P:small molecule metabolic process"/>
    <property type="evidence" value="ECO:0007669"/>
    <property type="project" value="UniProtKB-ARBA"/>
</dbReference>
<dbReference type="EC" id="6.1.1.14" evidence="3"/>
<evidence type="ECO:0000256" key="7">
    <source>
        <dbReference type="ARBA" id="ARBA00022840"/>
    </source>
</evidence>
<dbReference type="InterPro" id="IPR006195">
    <property type="entry name" value="aa-tRNA-synth_II"/>
</dbReference>
<dbReference type="GO" id="GO:0005737">
    <property type="term" value="C:cytoplasm"/>
    <property type="evidence" value="ECO:0007669"/>
    <property type="project" value="UniProtKB-SubCell"/>
</dbReference>
<evidence type="ECO:0000256" key="8">
    <source>
        <dbReference type="ARBA" id="ARBA00022917"/>
    </source>
</evidence>
<dbReference type="InterPro" id="IPR033731">
    <property type="entry name" value="GlyRS-like_core"/>
</dbReference>
<evidence type="ECO:0000256" key="9">
    <source>
        <dbReference type="ARBA" id="ARBA00023146"/>
    </source>
</evidence>
<dbReference type="Gene3D" id="3.30.40.230">
    <property type="match status" value="1"/>
</dbReference>
<comment type="subcellular location">
    <subcellularLocation>
        <location evidence="1">Cytoplasm</location>
    </subcellularLocation>
</comment>
<evidence type="ECO:0000256" key="5">
    <source>
        <dbReference type="ARBA" id="ARBA00022598"/>
    </source>
</evidence>
<keyword evidence="9" id="KW-0030">Aminoacyl-tRNA synthetase</keyword>
<comment type="similarity">
    <text evidence="2">Belongs to the class-II aminoacyl-tRNA synthetase family.</text>
</comment>
<accession>A0A366MDZ6</accession>
<keyword evidence="5 12" id="KW-0436">Ligase</keyword>
<dbReference type="PANTHER" id="PTHR10745">
    <property type="entry name" value="GLYCYL-TRNA SYNTHETASE/DNA POLYMERASE SUBUNIT GAMMA-2"/>
    <property type="match status" value="1"/>
</dbReference>
<evidence type="ECO:0000256" key="1">
    <source>
        <dbReference type="ARBA" id="ARBA00004496"/>
    </source>
</evidence>
<evidence type="ECO:0000256" key="6">
    <source>
        <dbReference type="ARBA" id="ARBA00022741"/>
    </source>
</evidence>
<dbReference type="InterPro" id="IPR002314">
    <property type="entry name" value="aa-tRNA-synt_IIb"/>
</dbReference>
<evidence type="ECO:0000256" key="3">
    <source>
        <dbReference type="ARBA" id="ARBA00012829"/>
    </source>
</evidence>
<keyword evidence="6" id="KW-0547">Nucleotide-binding</keyword>
<dbReference type="FunFam" id="3.40.50.800:FF:000002">
    <property type="entry name" value="Glycine--tRNA ligase"/>
    <property type="match status" value="1"/>
</dbReference>
<dbReference type="GO" id="GO:0006426">
    <property type="term" value="P:glycyl-tRNA aminoacylation"/>
    <property type="evidence" value="ECO:0007669"/>
    <property type="project" value="InterPro"/>
</dbReference>
<keyword evidence="7" id="KW-0067">ATP-binding</keyword>
<dbReference type="InterPro" id="IPR045864">
    <property type="entry name" value="aa-tRNA-synth_II/BPL/LPL"/>
</dbReference>
<gene>
    <name evidence="12" type="primary">thrS_1</name>
    <name evidence="12" type="ORF">ALNOE001_07850</name>
</gene>
<feature type="domain" description="Aminoacyl-transfer RNA synthetases class-II family profile" evidence="11">
    <location>
        <begin position="4"/>
        <end position="476"/>
    </location>
</feature>
<dbReference type="CDD" id="cd00774">
    <property type="entry name" value="GlyRS-like_core"/>
    <property type="match status" value="1"/>
</dbReference>
<dbReference type="Gene3D" id="3.40.50.800">
    <property type="entry name" value="Anticodon-binding domain"/>
    <property type="match status" value="1"/>
</dbReference>
<organism evidence="12 13">
    <name type="scientific">Candidatus Methanobinarius endosymbioticus</name>
    <dbReference type="NCBI Taxonomy" id="2006182"/>
    <lineage>
        <taxon>Archaea</taxon>
        <taxon>Methanobacteriati</taxon>
        <taxon>Methanobacteriota</taxon>
        <taxon>Methanomada group</taxon>
        <taxon>Methanobacteria</taxon>
        <taxon>Methanobacteriales</taxon>
        <taxon>Methanobacteriaceae</taxon>
        <taxon>Candidatus Methanobinarius</taxon>
    </lineage>
</organism>
<comment type="caution">
    <text evidence="12">The sequence shown here is derived from an EMBL/GenBank/DDBJ whole genome shotgun (WGS) entry which is preliminary data.</text>
</comment>
<evidence type="ECO:0000256" key="10">
    <source>
        <dbReference type="ARBA" id="ARBA00030057"/>
    </source>
</evidence>
<dbReference type="Pfam" id="PF00587">
    <property type="entry name" value="tRNA-synt_2b"/>
    <property type="match status" value="1"/>
</dbReference>
<dbReference type="Proteomes" id="UP000253099">
    <property type="component" value="Unassembled WGS sequence"/>
</dbReference>
<keyword evidence="4" id="KW-0963">Cytoplasm</keyword>
<sequence length="571" mass="65409">MNHDKMINISTKRGFLWPSFEIYLGVSGFTDYGPLGAILKNNIMQLWRKQYIAGEGFYEIESPTVTPEEVLKASGHVDNFTDPMTQCEGCKDVYRADHVIEEVTDLEVEGMTNAELDKIVKKHKVNCPNCRDKLSEIWNYNLMFKTNIGAKGNKTGYMRPETAQGIFIQFKRLSRFFKNKLPFGVVQLGKAYRNEISPRQGVIRLREFTQAEAEIFVDPKDKSHPMFNSIADEKLVLNSQATQIEEKDPITITAKEALDKGIVANEVLIYQIYLANKFLNEIGIPKEALRFRQHLPNEMAHYAIDCWDVEVDTDRYGWVEIIGIVDRGEYDLKSHSKYSNKELDLFISYDSPKTVSKTIIKPNMAKFGPSFKQNAPKVKGFLESVTDDNIEAIKLSIKEKGKYISNIDGEKFEILEEYLKFEDIEEEVSGEKITPHVIEPSFGIDRILYSVLLHSFHVSDSENDKDYFKLVNSIAPIQIGVFPLMNKEELNEIAIKITSNLRNSGFRVDYDTSGTIGKRYARSAEIGVPIAITVDYDTLEDNTVTIRNRDTEKQERVKLNDLNEIVEKYFN</sequence>
<dbReference type="Gene3D" id="3.30.930.10">
    <property type="entry name" value="Bira Bifunctional Protein, Domain 2"/>
    <property type="match status" value="1"/>
</dbReference>
<reference evidence="12 13" key="1">
    <citation type="submission" date="2018-06" db="EMBL/GenBank/DDBJ databases">
        <title>Genomic insight into two independent archaeal endosymbiosis events.</title>
        <authorList>
            <person name="Lind A.E."/>
            <person name="Lewis W.H."/>
            <person name="Spang A."/>
            <person name="Guy L."/>
            <person name="Embley M.T."/>
            <person name="Ettema T.J.G."/>
        </authorList>
    </citation>
    <scope>NUCLEOTIDE SEQUENCE [LARGE SCALE GENOMIC DNA]</scope>
    <source>
        <strain evidence="12">NOE</strain>
    </source>
</reference>
<dbReference type="SUPFAM" id="SSF52954">
    <property type="entry name" value="Class II aaRS ABD-related"/>
    <property type="match status" value="1"/>
</dbReference>
<protein>
    <recommendedName>
        <fullName evidence="3">glycine--tRNA ligase</fullName>
        <ecNumber evidence="3">6.1.1.14</ecNumber>
    </recommendedName>
    <alternativeName>
        <fullName evidence="10">Diadenosine tetraphosphate synthetase</fullName>
    </alternativeName>
</protein>
<dbReference type="AlphaFoldDB" id="A0A366MDZ6"/>
<proteinExistence type="inferred from homology"/>
<dbReference type="Gene3D" id="3.30.720.200">
    <property type="match status" value="1"/>
</dbReference>